<feature type="compositionally biased region" description="Basic and acidic residues" evidence="14">
    <location>
        <begin position="570"/>
        <end position="601"/>
    </location>
</feature>
<keyword evidence="19" id="KW-1185">Reference proteome</keyword>
<evidence type="ECO:0000256" key="8">
    <source>
        <dbReference type="ARBA" id="ARBA00022840"/>
    </source>
</evidence>
<dbReference type="GO" id="GO:0006424">
    <property type="term" value="P:glutamyl-tRNA aminoacylation"/>
    <property type="evidence" value="ECO:0007669"/>
    <property type="project" value="InterPro"/>
</dbReference>
<dbReference type="Pfam" id="PF03950">
    <property type="entry name" value="tRNA-synt_1c_C"/>
    <property type="match status" value="1"/>
</dbReference>
<dbReference type="EC" id="6.1.1.17" evidence="3"/>
<comment type="catalytic activity">
    <reaction evidence="12">
        <text>tRNA(Glu) + L-glutamate + ATP = L-glutamyl-tRNA(Glu) + AMP + diphosphate</text>
        <dbReference type="Rhea" id="RHEA:23540"/>
        <dbReference type="Rhea" id="RHEA-COMP:9663"/>
        <dbReference type="Rhea" id="RHEA-COMP:9680"/>
        <dbReference type="ChEBI" id="CHEBI:29985"/>
        <dbReference type="ChEBI" id="CHEBI:30616"/>
        <dbReference type="ChEBI" id="CHEBI:33019"/>
        <dbReference type="ChEBI" id="CHEBI:78442"/>
        <dbReference type="ChEBI" id="CHEBI:78520"/>
        <dbReference type="ChEBI" id="CHEBI:456215"/>
        <dbReference type="EC" id="6.1.1.17"/>
    </reaction>
</comment>
<dbReference type="EMBL" id="CAJJDM010000009">
    <property type="protein sequence ID" value="CAD8048075.1"/>
    <property type="molecule type" value="Genomic_DNA"/>
</dbReference>
<dbReference type="FunFam" id="3.40.50.620:FF:000037">
    <property type="entry name" value="Glutamine--tRNA ligase cytoplasmic"/>
    <property type="match status" value="1"/>
</dbReference>
<dbReference type="GO" id="GO:0005524">
    <property type="term" value="F:ATP binding"/>
    <property type="evidence" value="ECO:0007669"/>
    <property type="project" value="UniProtKB-KW"/>
</dbReference>
<evidence type="ECO:0000256" key="2">
    <source>
        <dbReference type="ARBA" id="ARBA00008927"/>
    </source>
</evidence>
<dbReference type="OMA" id="CPVVDSH"/>
<dbReference type="Proteomes" id="UP000688137">
    <property type="component" value="Unassembled WGS sequence"/>
</dbReference>
<feature type="region of interest" description="Disordered" evidence="14">
    <location>
        <begin position="540"/>
        <end position="601"/>
    </location>
</feature>
<dbReference type="InterPro" id="IPR050132">
    <property type="entry name" value="Gln/Glu-tRNA_Ligase"/>
</dbReference>
<keyword evidence="6 13" id="KW-0436">Ligase</keyword>
<evidence type="ECO:0000256" key="11">
    <source>
        <dbReference type="ARBA" id="ARBA00030865"/>
    </source>
</evidence>
<dbReference type="InterPro" id="IPR049437">
    <property type="entry name" value="tRNA-synt_1c_C2"/>
</dbReference>
<keyword evidence="7 13" id="KW-0547">Nucleotide-binding</keyword>
<gene>
    <name evidence="18" type="ORF">PPRIM_AZ9-3.1.T0120309</name>
</gene>
<sequence length="601" mass="69735">MKQAKQQGQAQYDVLKGAIKGQVCTRFPPEPSGYLHIGHIKASVLNYRYSKMYEGKMLVRFDDTNPSKEKAEYQDAILEDLKTLQIEWANLSHSSDYFDLAEEKARFLIKKGLAYCDNTDKETMKKERFDGIESVNRNKSVEENLEKFDLMLNGKAFDYCLRAKIDMKALNKCMRDPVLYRTNQTPHHRTGTKYKAYPTYDFVCPILDSVEGVTHAMRTNEYSDRIEQYQWVQKALELRPVEIYEFSRLNFVNTCLSKRKLQEFVDQKVVEGWQDPRFPTLRGIIRRGITIEALHDFMLEQGPSKNANLQTWDKLWAINFTKIDPIAPRYTAVGKEGISILTISNYQDQGINVVTVPQHPKNNELGTRPLFRSSQLYLEAQDAKDIKVDEKITLMKWGNVKITEKKEVDGQILLTGENLPDDKDFKTTNKYTWLAKDTPIVNVDLVEYDHLIKVKTIEDHHEFKDYYNPNSKYVTEALADAGIKTLQVGSVLQFERRGFFRIDKIVGDKYELIYIPDGKTKAASIQTKLDLKSVQTGTVDEQKQDQQQQQQQQQQEQPKQQKQQEQPNPESKKQQKKLEAEKKKAEKKAERQAAQQADKKE</sequence>
<feature type="domain" description="Glutamyl/glutaminyl-tRNA synthetase class Ib anti-codon binding" evidence="16">
    <location>
        <begin position="327"/>
        <end position="412"/>
    </location>
</feature>
<organism evidence="18 19">
    <name type="scientific">Paramecium primaurelia</name>
    <dbReference type="NCBI Taxonomy" id="5886"/>
    <lineage>
        <taxon>Eukaryota</taxon>
        <taxon>Sar</taxon>
        <taxon>Alveolata</taxon>
        <taxon>Ciliophora</taxon>
        <taxon>Intramacronucleata</taxon>
        <taxon>Oligohymenophorea</taxon>
        <taxon>Peniculida</taxon>
        <taxon>Parameciidae</taxon>
        <taxon>Paramecium</taxon>
    </lineage>
</organism>
<evidence type="ECO:0000256" key="5">
    <source>
        <dbReference type="ARBA" id="ARBA00022553"/>
    </source>
</evidence>
<evidence type="ECO:0000256" key="3">
    <source>
        <dbReference type="ARBA" id="ARBA00012835"/>
    </source>
</evidence>
<keyword evidence="5" id="KW-0597">Phosphoprotein</keyword>
<dbReference type="FunFam" id="2.40.240.10:FF:000004">
    <property type="entry name" value="Glutamyl-tRNA synthetase, cytoplasmic"/>
    <property type="match status" value="1"/>
</dbReference>
<dbReference type="PROSITE" id="PS00178">
    <property type="entry name" value="AA_TRNA_LIGASE_I"/>
    <property type="match status" value="1"/>
</dbReference>
<reference evidence="18" key="1">
    <citation type="submission" date="2021-01" db="EMBL/GenBank/DDBJ databases">
        <authorList>
            <consortium name="Genoscope - CEA"/>
            <person name="William W."/>
        </authorList>
    </citation>
    <scope>NUCLEOTIDE SEQUENCE</scope>
</reference>
<keyword evidence="10 13" id="KW-0030">Aminoacyl-tRNA synthetase</keyword>
<keyword evidence="9 13" id="KW-0648">Protein biosynthesis</keyword>
<feature type="compositionally biased region" description="Low complexity" evidence="14">
    <location>
        <begin position="545"/>
        <end position="569"/>
    </location>
</feature>
<dbReference type="Pfam" id="PF20974">
    <property type="entry name" value="tRNA-synt_1c_C2"/>
    <property type="match status" value="1"/>
</dbReference>
<evidence type="ECO:0000256" key="1">
    <source>
        <dbReference type="ARBA" id="ARBA00004496"/>
    </source>
</evidence>
<dbReference type="GO" id="GO:0005829">
    <property type="term" value="C:cytosol"/>
    <property type="evidence" value="ECO:0007669"/>
    <property type="project" value="TreeGrafter"/>
</dbReference>
<name>A0A8S1JZE6_PARPR</name>
<evidence type="ECO:0000256" key="4">
    <source>
        <dbReference type="ARBA" id="ARBA00022490"/>
    </source>
</evidence>
<dbReference type="InterPro" id="IPR020059">
    <property type="entry name" value="Glu/Gln-tRNA-synth_Ib_codon-bd"/>
</dbReference>
<comment type="caution">
    <text evidence="18">The sequence shown here is derived from an EMBL/GenBank/DDBJ whole genome shotgun (WGS) entry which is preliminary data.</text>
</comment>
<evidence type="ECO:0000259" key="15">
    <source>
        <dbReference type="Pfam" id="PF00749"/>
    </source>
</evidence>
<protein>
    <recommendedName>
        <fullName evidence="3">glutamate--tRNA ligase</fullName>
        <ecNumber evidence="3">6.1.1.17</ecNumber>
    </recommendedName>
    <alternativeName>
        <fullName evidence="11">Glutamyl-tRNA synthetase</fullName>
    </alternativeName>
</protein>
<feature type="domain" description="tRNA synthetases class I (E and Q) anti-codon binding" evidence="17">
    <location>
        <begin position="431"/>
        <end position="503"/>
    </location>
</feature>
<evidence type="ECO:0000256" key="6">
    <source>
        <dbReference type="ARBA" id="ARBA00022598"/>
    </source>
</evidence>
<feature type="domain" description="Glutamyl/glutaminyl-tRNA synthetase class Ib catalytic" evidence="15">
    <location>
        <begin position="22"/>
        <end position="324"/>
    </location>
</feature>
<keyword evidence="4" id="KW-0963">Cytoplasm</keyword>
<evidence type="ECO:0000313" key="18">
    <source>
        <dbReference type="EMBL" id="CAD8048075.1"/>
    </source>
</evidence>
<evidence type="ECO:0000259" key="17">
    <source>
        <dbReference type="Pfam" id="PF20974"/>
    </source>
</evidence>
<dbReference type="FunFam" id="1.10.1160.10:FF:000001">
    <property type="entry name" value="Glutamine--tRNA ligase"/>
    <property type="match status" value="1"/>
</dbReference>
<evidence type="ECO:0000256" key="13">
    <source>
        <dbReference type="RuleBase" id="RU363037"/>
    </source>
</evidence>
<evidence type="ECO:0000313" key="19">
    <source>
        <dbReference type="Proteomes" id="UP000688137"/>
    </source>
</evidence>
<evidence type="ECO:0000259" key="16">
    <source>
        <dbReference type="Pfam" id="PF03950"/>
    </source>
</evidence>
<dbReference type="PANTHER" id="PTHR43097:SF5">
    <property type="entry name" value="GLUTAMATE--TRNA LIGASE"/>
    <property type="match status" value="1"/>
</dbReference>
<dbReference type="InterPro" id="IPR004526">
    <property type="entry name" value="Glu-tRNA-synth_arc/euk"/>
</dbReference>
<dbReference type="GO" id="GO:0017102">
    <property type="term" value="C:methionyl glutamyl tRNA synthetase complex"/>
    <property type="evidence" value="ECO:0007669"/>
    <property type="project" value="TreeGrafter"/>
</dbReference>
<evidence type="ECO:0000256" key="14">
    <source>
        <dbReference type="SAM" id="MobiDB-lite"/>
    </source>
</evidence>
<dbReference type="PANTHER" id="PTHR43097">
    <property type="entry name" value="GLUTAMINE-TRNA LIGASE"/>
    <property type="match status" value="1"/>
</dbReference>
<dbReference type="InterPro" id="IPR020058">
    <property type="entry name" value="Glu/Gln-tRNA-synth_Ib_cat-dom"/>
</dbReference>
<comment type="similarity">
    <text evidence="2">Belongs to the class-I aminoacyl-tRNA synthetase family. Glutamate--tRNA ligase type 2 subfamily.</text>
</comment>
<comment type="subcellular location">
    <subcellularLocation>
        <location evidence="1">Cytoplasm</location>
    </subcellularLocation>
</comment>
<evidence type="ECO:0000256" key="9">
    <source>
        <dbReference type="ARBA" id="ARBA00022917"/>
    </source>
</evidence>
<dbReference type="AlphaFoldDB" id="A0A8S1JZE6"/>
<dbReference type="GO" id="GO:0004818">
    <property type="term" value="F:glutamate-tRNA ligase activity"/>
    <property type="evidence" value="ECO:0007669"/>
    <property type="project" value="UniProtKB-EC"/>
</dbReference>
<dbReference type="Pfam" id="PF00749">
    <property type="entry name" value="tRNA-synt_1c"/>
    <property type="match status" value="1"/>
</dbReference>
<dbReference type="FunFam" id="3.90.800.10:FF:000001">
    <property type="entry name" value="Glutamine--tRNA ligase"/>
    <property type="match status" value="1"/>
</dbReference>
<keyword evidence="8 13" id="KW-0067">ATP-binding</keyword>
<accession>A0A8S1JZE6</accession>
<evidence type="ECO:0000256" key="7">
    <source>
        <dbReference type="ARBA" id="ARBA00022741"/>
    </source>
</evidence>
<evidence type="ECO:0000256" key="10">
    <source>
        <dbReference type="ARBA" id="ARBA00023146"/>
    </source>
</evidence>
<proteinExistence type="inferred from homology"/>
<dbReference type="NCBIfam" id="TIGR00463">
    <property type="entry name" value="gltX_arch"/>
    <property type="match status" value="1"/>
</dbReference>
<evidence type="ECO:0000256" key="12">
    <source>
        <dbReference type="ARBA" id="ARBA00048351"/>
    </source>
</evidence>
<dbReference type="InterPro" id="IPR001412">
    <property type="entry name" value="aa-tRNA-synth_I_CS"/>
</dbReference>